<dbReference type="SUPFAM" id="SSF56300">
    <property type="entry name" value="Metallo-dependent phosphatases"/>
    <property type="match status" value="1"/>
</dbReference>
<dbReference type="GO" id="GO:0046872">
    <property type="term" value="F:metal ion binding"/>
    <property type="evidence" value="ECO:0007669"/>
    <property type="project" value="UniProtKB-KW"/>
</dbReference>
<feature type="domain" description="Calcineurin-like phosphoesterase" evidence="3">
    <location>
        <begin position="44"/>
        <end position="223"/>
    </location>
</feature>
<keyword evidence="5" id="KW-1185">Reference proteome</keyword>
<dbReference type="PANTHER" id="PTHR31302">
    <property type="entry name" value="TRANSMEMBRANE PROTEIN WITH METALLOPHOSPHOESTERASE DOMAIN-RELATED"/>
    <property type="match status" value="1"/>
</dbReference>
<dbReference type="AlphaFoldDB" id="A0A1D9P122"/>
<accession>A0A1D9P122</accession>
<dbReference type="GO" id="GO:0009245">
    <property type="term" value="P:lipid A biosynthetic process"/>
    <property type="evidence" value="ECO:0007669"/>
    <property type="project" value="TreeGrafter"/>
</dbReference>
<dbReference type="InterPro" id="IPR029052">
    <property type="entry name" value="Metallo-depent_PP-like"/>
</dbReference>
<dbReference type="GO" id="GO:0016020">
    <property type="term" value="C:membrane"/>
    <property type="evidence" value="ECO:0007669"/>
    <property type="project" value="GOC"/>
</dbReference>
<evidence type="ECO:0000256" key="1">
    <source>
        <dbReference type="ARBA" id="ARBA00022723"/>
    </source>
</evidence>
<evidence type="ECO:0000259" key="3">
    <source>
        <dbReference type="Pfam" id="PF00149"/>
    </source>
</evidence>
<dbReference type="EMBL" id="CP017831">
    <property type="protein sequence ID" value="AOZ96179.1"/>
    <property type="molecule type" value="Genomic_DNA"/>
</dbReference>
<gene>
    <name evidence="4" type="ORF">bhn_I1145</name>
</gene>
<keyword evidence="1" id="KW-0479">Metal-binding</keyword>
<name>A0A1D9P122_9FIRM</name>
<proteinExistence type="predicted"/>
<sequence>MWIYICIILILIFAFVVAVIYHDTHTFVVRNYEVPSDKVERDYTFVLLSDLHGYEFGKDNVKLYEAVDEISPDAILVAGDMFTAEKIKGEIQYRPGFELLSSLSSKYKIYYGNGNHEHKMKVFTKEYGNFYDRYRNKLTQKGIVFLENDSVVIDDNIRITGLDLGLEYFKKITKKSMDKGYINRLVGDSSKEKFNVLIAHNPQYFNEYTEWGADLTVSGHVHGGIVRLPLIGGVISPAIALFPRFDGGKFEKEGNTMILSRGLGTHTIHVRFYNPGEVCVIRIRKA</sequence>
<dbReference type="KEGG" id="bhu:bhn_I1145"/>
<organism evidence="4 5">
    <name type="scientific">Butyrivibrio hungatei</name>
    <dbReference type="NCBI Taxonomy" id="185008"/>
    <lineage>
        <taxon>Bacteria</taxon>
        <taxon>Bacillati</taxon>
        <taxon>Bacillota</taxon>
        <taxon>Clostridia</taxon>
        <taxon>Lachnospirales</taxon>
        <taxon>Lachnospiraceae</taxon>
        <taxon>Butyrivibrio</taxon>
    </lineage>
</organism>
<dbReference type="Pfam" id="PF00149">
    <property type="entry name" value="Metallophos"/>
    <property type="match status" value="1"/>
</dbReference>
<dbReference type="InterPro" id="IPR004843">
    <property type="entry name" value="Calcineurin-like_PHP"/>
</dbReference>
<dbReference type="Gene3D" id="3.60.21.10">
    <property type="match status" value="1"/>
</dbReference>
<keyword evidence="2" id="KW-0378">Hydrolase</keyword>
<evidence type="ECO:0000313" key="4">
    <source>
        <dbReference type="EMBL" id="AOZ96179.1"/>
    </source>
</evidence>
<dbReference type="OrthoDB" id="9780884at2"/>
<dbReference type="GO" id="GO:0008758">
    <property type="term" value="F:UDP-2,3-diacylglucosamine hydrolase activity"/>
    <property type="evidence" value="ECO:0007669"/>
    <property type="project" value="TreeGrafter"/>
</dbReference>
<dbReference type="PANTHER" id="PTHR31302:SF31">
    <property type="entry name" value="PHOSPHODIESTERASE YAEI"/>
    <property type="match status" value="1"/>
</dbReference>
<evidence type="ECO:0000313" key="5">
    <source>
        <dbReference type="Proteomes" id="UP000179284"/>
    </source>
</evidence>
<dbReference type="Proteomes" id="UP000179284">
    <property type="component" value="Chromosome I"/>
</dbReference>
<reference evidence="5" key="1">
    <citation type="submission" date="2016-10" db="EMBL/GenBank/DDBJ databases">
        <title>The complete genome sequence of the rumen bacterium Butyrivibrio hungatei MB2003.</title>
        <authorList>
            <person name="Palevich N."/>
            <person name="Kelly W.J."/>
            <person name="Leahy S.C."/>
            <person name="Altermann E."/>
            <person name="Rakonjac J."/>
            <person name="Attwood G.T."/>
        </authorList>
    </citation>
    <scope>NUCLEOTIDE SEQUENCE [LARGE SCALE GENOMIC DNA]</scope>
    <source>
        <strain evidence="5">MB2003</strain>
    </source>
</reference>
<dbReference type="RefSeq" id="WP_071175891.1">
    <property type="nucleotide sequence ID" value="NZ_CP017831.1"/>
</dbReference>
<protein>
    <submittedName>
        <fullName evidence="4">Metallophosphoesterase</fullName>
    </submittedName>
</protein>
<evidence type="ECO:0000256" key="2">
    <source>
        <dbReference type="ARBA" id="ARBA00022801"/>
    </source>
</evidence>
<dbReference type="InterPro" id="IPR051158">
    <property type="entry name" value="Metallophosphoesterase_sf"/>
</dbReference>